<feature type="region of interest" description="Disordered" evidence="5">
    <location>
        <begin position="710"/>
        <end position="741"/>
    </location>
</feature>
<comment type="subcellular location">
    <subcellularLocation>
        <location evidence="1">Membrane</location>
        <topology evidence="1">Multi-pass membrane protein</topology>
    </subcellularLocation>
</comment>
<feature type="compositionally biased region" description="Polar residues" evidence="5">
    <location>
        <begin position="721"/>
        <end position="741"/>
    </location>
</feature>
<comment type="caution">
    <text evidence="7">The sequence shown here is derived from an EMBL/GenBank/DDBJ whole genome shotgun (WGS) entry which is preliminary data.</text>
</comment>
<feature type="transmembrane region" description="Helical" evidence="6">
    <location>
        <begin position="505"/>
        <end position="527"/>
    </location>
</feature>
<dbReference type="GO" id="GO:0016020">
    <property type="term" value="C:membrane"/>
    <property type="evidence" value="ECO:0007669"/>
    <property type="project" value="UniProtKB-SubCell"/>
</dbReference>
<feature type="region of interest" description="Disordered" evidence="5">
    <location>
        <begin position="796"/>
        <end position="824"/>
    </location>
</feature>
<proteinExistence type="predicted"/>
<evidence type="ECO:0000313" key="7">
    <source>
        <dbReference type="EMBL" id="KAL3805412.1"/>
    </source>
</evidence>
<dbReference type="Gene3D" id="1.20.1070.10">
    <property type="entry name" value="Rhodopsin 7-helix transmembrane proteins"/>
    <property type="match status" value="1"/>
</dbReference>
<dbReference type="PANTHER" id="PTHR23112:SF0">
    <property type="entry name" value="TRANSMEMBRANE PROTEIN 116"/>
    <property type="match status" value="1"/>
</dbReference>
<evidence type="ECO:0000256" key="6">
    <source>
        <dbReference type="SAM" id="Phobius"/>
    </source>
</evidence>
<name>A0ABD3QYT0_9STRA</name>
<dbReference type="Proteomes" id="UP001530400">
    <property type="component" value="Unassembled WGS sequence"/>
</dbReference>
<keyword evidence="2 6" id="KW-0812">Transmembrane</keyword>
<feature type="transmembrane region" description="Helical" evidence="6">
    <location>
        <begin position="547"/>
        <end position="567"/>
    </location>
</feature>
<dbReference type="EMBL" id="JALLPJ020000005">
    <property type="protein sequence ID" value="KAL3805412.1"/>
    <property type="molecule type" value="Genomic_DNA"/>
</dbReference>
<dbReference type="AlphaFoldDB" id="A0ABD3QYT0"/>
<evidence type="ECO:0000256" key="4">
    <source>
        <dbReference type="ARBA" id="ARBA00023136"/>
    </source>
</evidence>
<feature type="transmembrane region" description="Helical" evidence="6">
    <location>
        <begin position="461"/>
        <end position="485"/>
    </location>
</feature>
<evidence type="ECO:0000256" key="5">
    <source>
        <dbReference type="SAM" id="MobiDB-lite"/>
    </source>
</evidence>
<keyword evidence="3 6" id="KW-1133">Transmembrane helix</keyword>
<evidence type="ECO:0000256" key="3">
    <source>
        <dbReference type="ARBA" id="ARBA00022989"/>
    </source>
</evidence>
<evidence type="ECO:0008006" key="9">
    <source>
        <dbReference type="Google" id="ProtNLM"/>
    </source>
</evidence>
<feature type="transmembrane region" description="Helical" evidence="6">
    <location>
        <begin position="630"/>
        <end position="651"/>
    </location>
</feature>
<reference evidence="7 8" key="1">
    <citation type="submission" date="2024-10" db="EMBL/GenBank/DDBJ databases">
        <title>Updated reference genomes for cyclostephanoid diatoms.</title>
        <authorList>
            <person name="Roberts W.R."/>
            <person name="Alverson A.J."/>
        </authorList>
    </citation>
    <scope>NUCLEOTIDE SEQUENCE [LARGE SCALE GENOMIC DNA]</scope>
    <source>
        <strain evidence="7 8">AJA010-31</strain>
    </source>
</reference>
<dbReference type="SUPFAM" id="SSF81321">
    <property type="entry name" value="Family A G protein-coupled receptor-like"/>
    <property type="match status" value="1"/>
</dbReference>
<sequence length="833" mass="91680">MCPKRISHSSNKLTLFMYYIITGSELCEKQKLGETCNQDNLCNNDGNLFCDYADDADLTQGTCVKCPDEYPEGCSADGFSASVQGQLNCRETCRLQCYGAGDSSLYVNGEYIPSQPIDTAIQEFAKMNATGELIDCSNEFVLSTTTLCPGAEGKICIVYFEEQFALHWQVSNQAEKSGCVGLIFYRPGFYDSPFSHADSLLLIPIVYVTYEEGTKIKNKLGNATIHTENFGSACYPPYPGDASDSCDAGWPCDAGHFCEFNSIPVETGSGIVFEYEAGYCRPCPEDEEGNPQPIACFFDFRRDGLSETTLTVSTKSPQKVEECAEKCGAVLTSEGCKFCTSEVTGFEFAQTDEEDRCIFCPEYDMIYPDRIVPLFGEGVKCWQMESFFQKLPVVQKSRNCGLAQAMNFICGCDGTGYAGANTKSKQATLAWLPRIAAILSMLGSLFIIIDTQRTALKRTKLINKILCTMSVFDFIGSFAMAFTTLPTPSTDYIYGGRGNEKTCTAQGFLIQMGTIACFLGVSLALYYNLTIKQGWSESKMKRRKAAWFLIVPPIVIGFLYAGIGIPYYDNVLVWCNNSARWWPEAPVILSILYTTVVMVDVSLNVYKKEKASSRYTGGSNKLSKMVFKQALWFVGAFYITWGPYLALQYLWSSGTGYNIYGLTLAAATMVPLQGFWNFWVYARPRYFGKGKGLSLFRSTLGSRLKSLRRSGRRTATARSGNAATTIGNKTNTTQAGSTTMASSVVKSNTVKSSVDFTSSVADPEVVPFGAPDPNDNVVPFGAPDPNDDDNVVAFGEPDFNDDNVVPFDPSALDAPEPPKKSKEDMRYEMMLAG</sequence>
<evidence type="ECO:0000313" key="8">
    <source>
        <dbReference type="Proteomes" id="UP001530400"/>
    </source>
</evidence>
<evidence type="ECO:0000256" key="2">
    <source>
        <dbReference type="ARBA" id="ARBA00022692"/>
    </source>
</evidence>
<dbReference type="GO" id="GO:0007165">
    <property type="term" value="P:signal transduction"/>
    <property type="evidence" value="ECO:0007669"/>
    <property type="project" value="UniProtKB-ARBA"/>
</dbReference>
<accession>A0ABD3QYT0</accession>
<evidence type="ECO:0000256" key="1">
    <source>
        <dbReference type="ARBA" id="ARBA00004141"/>
    </source>
</evidence>
<protein>
    <recommendedName>
        <fullName evidence="9">G-protein coupled receptors family 1 profile domain-containing protein</fullName>
    </recommendedName>
</protein>
<feature type="transmembrane region" description="Helical" evidence="6">
    <location>
        <begin position="431"/>
        <end position="449"/>
    </location>
</feature>
<keyword evidence="4 6" id="KW-0472">Membrane</keyword>
<feature type="transmembrane region" description="Helical" evidence="6">
    <location>
        <begin position="587"/>
        <end position="606"/>
    </location>
</feature>
<dbReference type="PANTHER" id="PTHR23112">
    <property type="entry name" value="G PROTEIN-COUPLED RECEPTOR 157-RELATED"/>
    <property type="match status" value="1"/>
</dbReference>
<organism evidence="7 8">
    <name type="scientific">Cyclotella atomus</name>
    <dbReference type="NCBI Taxonomy" id="382360"/>
    <lineage>
        <taxon>Eukaryota</taxon>
        <taxon>Sar</taxon>
        <taxon>Stramenopiles</taxon>
        <taxon>Ochrophyta</taxon>
        <taxon>Bacillariophyta</taxon>
        <taxon>Coscinodiscophyceae</taxon>
        <taxon>Thalassiosirophycidae</taxon>
        <taxon>Stephanodiscales</taxon>
        <taxon>Stephanodiscaceae</taxon>
        <taxon>Cyclotella</taxon>
    </lineage>
</organism>
<gene>
    <name evidence="7" type="ORF">ACHAWO_006216</name>
</gene>
<feature type="transmembrane region" description="Helical" evidence="6">
    <location>
        <begin position="657"/>
        <end position="681"/>
    </location>
</feature>
<keyword evidence="8" id="KW-1185">Reference proteome</keyword>